<organism evidence="2 3">
    <name type="scientific">Microctonus hyperodae</name>
    <name type="common">Parasitoid wasp</name>
    <dbReference type="NCBI Taxonomy" id="165561"/>
    <lineage>
        <taxon>Eukaryota</taxon>
        <taxon>Metazoa</taxon>
        <taxon>Ecdysozoa</taxon>
        <taxon>Arthropoda</taxon>
        <taxon>Hexapoda</taxon>
        <taxon>Insecta</taxon>
        <taxon>Pterygota</taxon>
        <taxon>Neoptera</taxon>
        <taxon>Endopterygota</taxon>
        <taxon>Hymenoptera</taxon>
        <taxon>Apocrita</taxon>
        <taxon>Ichneumonoidea</taxon>
        <taxon>Braconidae</taxon>
        <taxon>Euphorinae</taxon>
        <taxon>Microctonus</taxon>
    </lineage>
</organism>
<comment type="caution">
    <text evidence="2">The sequence shown here is derived from an EMBL/GenBank/DDBJ whole genome shotgun (WGS) entry which is preliminary data.</text>
</comment>
<keyword evidence="3" id="KW-1185">Reference proteome</keyword>
<dbReference type="Proteomes" id="UP001168972">
    <property type="component" value="Unassembled WGS sequence"/>
</dbReference>
<reference evidence="2" key="2">
    <citation type="submission" date="2023-03" db="EMBL/GenBank/DDBJ databases">
        <authorList>
            <person name="Inwood S.N."/>
            <person name="Skelly J.G."/>
            <person name="Guhlin J."/>
            <person name="Harrop T.W.R."/>
            <person name="Goldson S.G."/>
            <person name="Dearden P.K."/>
        </authorList>
    </citation>
    <scope>NUCLEOTIDE SEQUENCE</scope>
    <source>
        <strain evidence="2">Lincoln</strain>
        <tissue evidence="2">Whole body</tissue>
    </source>
</reference>
<protein>
    <submittedName>
        <fullName evidence="2">Uncharacterized protein</fullName>
    </submittedName>
</protein>
<proteinExistence type="predicted"/>
<name>A0AA39G8H6_MICHY</name>
<evidence type="ECO:0000313" key="2">
    <source>
        <dbReference type="EMBL" id="KAK0183524.1"/>
    </source>
</evidence>
<evidence type="ECO:0000313" key="3">
    <source>
        <dbReference type="Proteomes" id="UP001168972"/>
    </source>
</evidence>
<dbReference type="EMBL" id="JAQQBR010000001">
    <property type="protein sequence ID" value="KAK0183524.1"/>
    <property type="molecule type" value="Genomic_DNA"/>
</dbReference>
<dbReference type="AlphaFoldDB" id="A0AA39G8H6"/>
<reference evidence="2" key="1">
    <citation type="journal article" date="2023" name="bioRxiv">
        <title>Scaffold-level genome assemblies of two parasitoid biocontrol wasps reveal the parthenogenesis mechanism and an associated novel virus.</title>
        <authorList>
            <person name="Inwood S."/>
            <person name="Skelly J."/>
            <person name="Guhlin J."/>
            <person name="Harrop T."/>
            <person name="Goldson S."/>
            <person name="Dearden P."/>
        </authorList>
    </citation>
    <scope>NUCLEOTIDE SEQUENCE</scope>
    <source>
        <strain evidence="2">Lincoln</strain>
        <tissue evidence="2">Whole body</tissue>
    </source>
</reference>
<feature type="region of interest" description="Disordered" evidence="1">
    <location>
        <begin position="1"/>
        <end position="20"/>
    </location>
</feature>
<accession>A0AA39G8H6</accession>
<gene>
    <name evidence="2" type="ORF">PV327_001561</name>
</gene>
<evidence type="ECO:0000256" key="1">
    <source>
        <dbReference type="SAM" id="MobiDB-lite"/>
    </source>
</evidence>
<sequence>MLKDIRDAEGQSGASHEMSKIEISSCNVKSEHLYTQFAQFELVVRWSGLALNALLRNPPDLVRILVTSAWPVIKHTWKAQKIENVRRLRTCIHPGFRRRLR</sequence>